<reference evidence="1" key="1">
    <citation type="submission" date="2023-03" db="EMBL/GenBank/DDBJ databases">
        <title>Massive genome expansion in bonnet fungi (Mycena s.s.) driven by repeated elements and novel gene families across ecological guilds.</title>
        <authorList>
            <consortium name="Lawrence Berkeley National Laboratory"/>
            <person name="Harder C.B."/>
            <person name="Miyauchi S."/>
            <person name="Viragh M."/>
            <person name="Kuo A."/>
            <person name="Thoen E."/>
            <person name="Andreopoulos B."/>
            <person name="Lu D."/>
            <person name="Skrede I."/>
            <person name="Drula E."/>
            <person name="Henrissat B."/>
            <person name="Morin E."/>
            <person name="Kohler A."/>
            <person name="Barry K."/>
            <person name="LaButti K."/>
            <person name="Morin E."/>
            <person name="Salamov A."/>
            <person name="Lipzen A."/>
            <person name="Mereny Z."/>
            <person name="Hegedus B."/>
            <person name="Baldrian P."/>
            <person name="Stursova M."/>
            <person name="Weitz H."/>
            <person name="Taylor A."/>
            <person name="Grigoriev I.V."/>
            <person name="Nagy L.G."/>
            <person name="Martin F."/>
            <person name="Kauserud H."/>
        </authorList>
    </citation>
    <scope>NUCLEOTIDE SEQUENCE</scope>
    <source>
        <strain evidence="1">CBHHK067</strain>
    </source>
</reference>
<dbReference type="Proteomes" id="UP001221757">
    <property type="component" value="Unassembled WGS sequence"/>
</dbReference>
<gene>
    <name evidence="1" type="ORF">B0H17DRAFT_1151036</name>
</gene>
<accession>A0AAD7FLY0</accession>
<proteinExistence type="predicted"/>
<keyword evidence="2" id="KW-1185">Reference proteome</keyword>
<protein>
    <submittedName>
        <fullName evidence="1">Uncharacterized protein</fullName>
    </submittedName>
</protein>
<dbReference type="EMBL" id="JARKIE010000585">
    <property type="protein sequence ID" value="KAJ7626470.1"/>
    <property type="molecule type" value="Genomic_DNA"/>
</dbReference>
<evidence type="ECO:0000313" key="2">
    <source>
        <dbReference type="Proteomes" id="UP001221757"/>
    </source>
</evidence>
<sequence>MSDIAWGCVGAAVGARPMHETPRFGIALRQCAKADNGIQWMRSLELNTGRRPYLVRLEVVDSGDDDGPATTNDREDQRVIFLMMLALPPARRRPTGAVRSAYTYSRWQVAFKGVQTSSAKNLISSIRNPGLSIERMSTKIRYRISRLGSTWSASQIFEPLTQVQEKDLVRFEARSCI</sequence>
<organism evidence="1 2">
    <name type="scientific">Mycena rosella</name>
    <name type="common">Pink bonnet</name>
    <name type="synonym">Agaricus rosellus</name>
    <dbReference type="NCBI Taxonomy" id="1033263"/>
    <lineage>
        <taxon>Eukaryota</taxon>
        <taxon>Fungi</taxon>
        <taxon>Dikarya</taxon>
        <taxon>Basidiomycota</taxon>
        <taxon>Agaricomycotina</taxon>
        <taxon>Agaricomycetes</taxon>
        <taxon>Agaricomycetidae</taxon>
        <taxon>Agaricales</taxon>
        <taxon>Marasmiineae</taxon>
        <taxon>Mycenaceae</taxon>
        <taxon>Mycena</taxon>
    </lineage>
</organism>
<name>A0AAD7FLY0_MYCRO</name>
<dbReference type="AlphaFoldDB" id="A0AAD7FLY0"/>
<evidence type="ECO:0000313" key="1">
    <source>
        <dbReference type="EMBL" id="KAJ7626470.1"/>
    </source>
</evidence>
<comment type="caution">
    <text evidence="1">The sequence shown here is derived from an EMBL/GenBank/DDBJ whole genome shotgun (WGS) entry which is preliminary data.</text>
</comment>